<evidence type="ECO:0000313" key="2">
    <source>
        <dbReference type="EMBL" id="SPQ94321.1"/>
    </source>
</evidence>
<dbReference type="PANTHER" id="PTHR31400:SF1">
    <property type="entry name" value="PROTEIN GUCD1"/>
    <property type="match status" value="1"/>
</dbReference>
<sequence>MAWRTPVREDTQEQMPIGYDSRLYRMRLRSVEHFPQRETWDCGVACCVMVSRLLGLPYSYSDWRLQCLTHCIWTVDMLLALHRCGIAATMHTTCPGVNPQHATQGFYADESFDSESRRVRAAFLEASSLRLPISTIDVSIGHLSSWQNCVAIVLVDRNVLRCEDCWTPGVSTSAASFVGHYIIVVGKRKDDASAVEFVDPASQRSRCWASVGNLEQARSSPGTDRDVIIVRTDQVVETNSYYRIQE</sequence>
<dbReference type="Proteomes" id="UP000290189">
    <property type="component" value="Unassembled WGS sequence"/>
</dbReference>
<organism evidence="1 3">
    <name type="scientific">Plasmodiophora brassicae</name>
    <name type="common">Clubroot disease agent</name>
    <dbReference type="NCBI Taxonomy" id="37360"/>
    <lineage>
        <taxon>Eukaryota</taxon>
        <taxon>Sar</taxon>
        <taxon>Rhizaria</taxon>
        <taxon>Endomyxa</taxon>
        <taxon>Phytomyxea</taxon>
        <taxon>Plasmodiophorida</taxon>
        <taxon>Plasmodiophoridae</taxon>
        <taxon>Plasmodiophora</taxon>
    </lineage>
</organism>
<keyword evidence="2" id="KW-0496">Mitochondrion</keyword>
<accession>A0A0G4IIJ2</accession>
<evidence type="ECO:0000313" key="1">
    <source>
        <dbReference type="EMBL" id="CEO94989.1"/>
    </source>
</evidence>
<evidence type="ECO:0000313" key="4">
    <source>
        <dbReference type="Proteomes" id="UP000290189"/>
    </source>
</evidence>
<dbReference type="Proteomes" id="UP000039324">
    <property type="component" value="Unassembled WGS sequence"/>
</dbReference>
<dbReference type="InterPro" id="IPR018616">
    <property type="entry name" value="GUCD1"/>
</dbReference>
<dbReference type="OrthoDB" id="206796at2759"/>
<evidence type="ECO:0008006" key="5">
    <source>
        <dbReference type="Google" id="ProtNLM"/>
    </source>
</evidence>
<reference evidence="1 3" key="1">
    <citation type="submission" date="2015-02" db="EMBL/GenBank/DDBJ databases">
        <authorList>
            <person name="Chooi Y.-H."/>
        </authorList>
    </citation>
    <scope>NUCLEOTIDE SEQUENCE [LARGE SCALE GENOMIC DNA]</scope>
    <source>
        <strain evidence="1">E3</strain>
    </source>
</reference>
<geneLocation type="mitochondrion" evidence="2"/>
<evidence type="ECO:0000313" key="3">
    <source>
        <dbReference type="Proteomes" id="UP000039324"/>
    </source>
</evidence>
<dbReference type="EMBL" id="OVEO01000002">
    <property type="protein sequence ID" value="SPQ94321.1"/>
    <property type="molecule type" value="Genomic_DNA"/>
</dbReference>
<dbReference type="AlphaFoldDB" id="A0A0G4IIJ2"/>
<reference evidence="2 4" key="2">
    <citation type="submission" date="2018-03" db="EMBL/GenBank/DDBJ databases">
        <authorList>
            <person name="Fogelqvist J."/>
        </authorList>
    </citation>
    <scope>NUCLEOTIDE SEQUENCE [LARGE SCALE GENOMIC DNA]</scope>
</reference>
<dbReference type="Pfam" id="PF09778">
    <property type="entry name" value="Guanylate_cyc_2"/>
    <property type="match status" value="1"/>
</dbReference>
<dbReference type="EMBL" id="CDSF01000002">
    <property type="protein sequence ID" value="CEO94989.1"/>
    <property type="molecule type" value="Genomic_DNA"/>
</dbReference>
<dbReference type="OMA" id="VQDIQKH"/>
<keyword evidence="3" id="KW-1185">Reference proteome</keyword>
<protein>
    <recommendedName>
        <fullName evidence="5">Guanylyl cyclase</fullName>
    </recommendedName>
</protein>
<proteinExistence type="predicted"/>
<dbReference type="PANTHER" id="PTHR31400">
    <property type="entry name" value="GUANYLYL CYCLASE DOMAIN CONTAINING PROTEIN 1 GUCD1"/>
    <property type="match status" value="1"/>
</dbReference>
<gene>
    <name evidence="1" type="ORF">PBRA_003802</name>
    <name evidence="2" type="ORF">PLBR_LOCUS1536</name>
</gene>
<name>A0A0G4IIJ2_PLABS</name>